<sequence>MLTSLQPPFFSAIKDSRRVLIAGMGGGFDVFCGLPLYFALRAEGMEVTLGNLSFSSFSPLAPHPLAPALIEVTPEFRVSESEYFPEYYLSCWLQAQGETPHVFALRKTGVQPLLAAYRALVKHLSIDTIILIDGGTDALMRGDEADLGTPHEDAVSLCAVYQLAEERPELKTYMVSLGFGIDHFHGVSHWNVLEATAELARAGAYLGSFSLTPEQRPVQLYRAACEAVFQQMPRHVSIVNSSILSAIEGQYGDYHATDRTRGSELWINPLMAQYWCYELVPVARRLQYRQALMDTLTLSDVDKVIRRHRDSVNLRPRHTLPI</sequence>
<evidence type="ECO:0000313" key="1">
    <source>
        <dbReference type="EMBL" id="ANE42609.1"/>
    </source>
</evidence>
<dbReference type="PATRIC" id="fig|1182568.3.peg.250"/>
<accession>A0A172T6E3</accession>
<dbReference type="OrthoDB" id="182205at2"/>
<dbReference type="Proteomes" id="UP000077363">
    <property type="component" value="Chromosome"/>
</dbReference>
<dbReference type="InterPro" id="IPR010581">
    <property type="entry name" value="DUF1152"/>
</dbReference>
<proteinExistence type="predicted"/>
<evidence type="ECO:0000313" key="2">
    <source>
        <dbReference type="Proteomes" id="UP000077363"/>
    </source>
</evidence>
<dbReference type="Pfam" id="PF06626">
    <property type="entry name" value="DUF1152"/>
    <property type="match status" value="1"/>
</dbReference>
<dbReference type="AlphaFoldDB" id="A0A172T6E3"/>
<organism evidence="1 2">
    <name type="scientific">Deinococcus puniceus</name>
    <dbReference type="NCBI Taxonomy" id="1182568"/>
    <lineage>
        <taxon>Bacteria</taxon>
        <taxon>Thermotogati</taxon>
        <taxon>Deinococcota</taxon>
        <taxon>Deinococci</taxon>
        <taxon>Deinococcales</taxon>
        <taxon>Deinococcaceae</taxon>
        <taxon>Deinococcus</taxon>
    </lineage>
</organism>
<dbReference type="STRING" id="1182568.SU48_01230"/>
<evidence type="ECO:0008006" key="3">
    <source>
        <dbReference type="Google" id="ProtNLM"/>
    </source>
</evidence>
<dbReference type="KEGG" id="dpu:SU48_01230"/>
<dbReference type="EMBL" id="CP011387">
    <property type="protein sequence ID" value="ANE42609.1"/>
    <property type="molecule type" value="Genomic_DNA"/>
</dbReference>
<protein>
    <recommendedName>
        <fullName evidence="3">DUF1152 domain-containing protein</fullName>
    </recommendedName>
</protein>
<name>A0A172T6E3_9DEIO</name>
<reference evidence="1 2" key="1">
    <citation type="submission" date="2015-01" db="EMBL/GenBank/DDBJ databases">
        <title>Deinococcus puniceus/DY1/ whole genome sequencing.</title>
        <authorList>
            <person name="Kim M.K."/>
            <person name="Srinivasan S."/>
            <person name="Lee J.-J."/>
        </authorList>
    </citation>
    <scope>NUCLEOTIDE SEQUENCE [LARGE SCALE GENOMIC DNA]</scope>
    <source>
        <strain evidence="1 2">DY1</strain>
    </source>
</reference>
<gene>
    <name evidence="1" type="ORF">SU48_01230</name>
</gene>
<keyword evidence="2" id="KW-1185">Reference proteome</keyword>